<gene>
    <name evidence="9" type="ORF">SAMN04489742_1124</name>
</gene>
<keyword evidence="3" id="KW-0560">Oxidoreductase</keyword>
<feature type="transmembrane region" description="Helical" evidence="7">
    <location>
        <begin position="20"/>
        <end position="39"/>
    </location>
</feature>
<dbReference type="Proteomes" id="UP000181917">
    <property type="component" value="Unassembled WGS sequence"/>
</dbReference>
<evidence type="ECO:0000256" key="4">
    <source>
        <dbReference type="ARBA" id="ARBA00023157"/>
    </source>
</evidence>
<keyword evidence="4" id="KW-1015">Disulfide bond</keyword>
<evidence type="ECO:0000256" key="3">
    <source>
        <dbReference type="ARBA" id="ARBA00023002"/>
    </source>
</evidence>
<keyword evidence="7" id="KW-0472">Membrane</keyword>
<dbReference type="EMBL" id="FNKH01000002">
    <property type="protein sequence ID" value="SDQ44092.1"/>
    <property type="molecule type" value="Genomic_DNA"/>
</dbReference>
<keyword evidence="7" id="KW-1133">Transmembrane helix</keyword>
<evidence type="ECO:0000313" key="9">
    <source>
        <dbReference type="EMBL" id="SDQ44092.1"/>
    </source>
</evidence>
<dbReference type="RefSeq" id="WP_074699584.1">
    <property type="nucleotide sequence ID" value="NZ_CP018863.1"/>
</dbReference>
<protein>
    <submittedName>
        <fullName evidence="9">Protein-disulfide isomerase</fullName>
    </submittedName>
</protein>
<dbReference type="OrthoDB" id="117402at2"/>
<evidence type="ECO:0000313" key="10">
    <source>
        <dbReference type="Proteomes" id="UP000181917"/>
    </source>
</evidence>
<dbReference type="STRING" id="37928.SAMN04489742_1124"/>
<dbReference type="PANTHER" id="PTHR13887:SF14">
    <property type="entry name" value="DISULFIDE BOND FORMATION PROTEIN D"/>
    <property type="match status" value="1"/>
</dbReference>
<evidence type="ECO:0000259" key="8">
    <source>
        <dbReference type="PROSITE" id="PS51352"/>
    </source>
</evidence>
<dbReference type="SUPFAM" id="SSF52833">
    <property type="entry name" value="Thioredoxin-like"/>
    <property type="match status" value="1"/>
</dbReference>
<keyword evidence="7" id="KW-0812">Transmembrane</keyword>
<keyword evidence="9" id="KW-0413">Isomerase</keyword>
<dbReference type="Gene3D" id="3.40.30.10">
    <property type="entry name" value="Glutaredoxin"/>
    <property type="match status" value="1"/>
</dbReference>
<dbReference type="PROSITE" id="PS51352">
    <property type="entry name" value="THIOREDOXIN_2"/>
    <property type="match status" value="1"/>
</dbReference>
<dbReference type="GO" id="GO:0016491">
    <property type="term" value="F:oxidoreductase activity"/>
    <property type="evidence" value="ECO:0007669"/>
    <property type="project" value="UniProtKB-KW"/>
</dbReference>
<name>A0A1H1AWQ5_9MICC</name>
<accession>A0A1H1AWQ5</accession>
<evidence type="ECO:0000256" key="5">
    <source>
        <dbReference type="ARBA" id="ARBA00023284"/>
    </source>
</evidence>
<dbReference type="InterPro" id="IPR013766">
    <property type="entry name" value="Thioredoxin_domain"/>
</dbReference>
<dbReference type="AlphaFoldDB" id="A0A1H1AWQ5"/>
<dbReference type="InterPro" id="IPR012336">
    <property type="entry name" value="Thioredoxin-like_fold"/>
</dbReference>
<proteinExistence type="inferred from homology"/>
<dbReference type="PANTHER" id="PTHR13887">
    <property type="entry name" value="GLUTATHIONE S-TRANSFERASE KAPPA"/>
    <property type="match status" value="1"/>
</dbReference>
<feature type="domain" description="Thioredoxin" evidence="8">
    <location>
        <begin position="50"/>
        <end position="247"/>
    </location>
</feature>
<dbReference type="GO" id="GO:0016853">
    <property type="term" value="F:isomerase activity"/>
    <property type="evidence" value="ECO:0007669"/>
    <property type="project" value="UniProtKB-KW"/>
</dbReference>
<keyword evidence="5" id="KW-0676">Redox-active center</keyword>
<comment type="similarity">
    <text evidence="1">Belongs to the thioredoxin family. DsbA subfamily.</text>
</comment>
<reference evidence="9 10" key="1">
    <citation type="submission" date="2016-10" db="EMBL/GenBank/DDBJ databases">
        <authorList>
            <person name="de Groot N.N."/>
        </authorList>
    </citation>
    <scope>NUCLEOTIDE SEQUENCE [LARGE SCALE GENOMIC DNA]</scope>
    <source>
        <strain evidence="9 10">DSM 20117</strain>
    </source>
</reference>
<keyword evidence="10" id="KW-1185">Reference proteome</keyword>
<sequence>MPSHKPTAPASNPRNRNFTVTATVLGVAVLLLFVGIFAYQGGKSQQAASAGQGEPAGANAQQGSAGGLDMSRRIADDPTALGAVDAPVVMVEYSDYRCPFCGLFARDPLPVLVEKYVDSGELRIEWRDLPVFGEESMQAALAGRAAGEQGKFWEFNKAVYAAAPERGHADLNRERLIGFAEQAGVPDMKKFEADLDSKQLREAVVKDAQEAASLGATGTPTFLVNDTPFVGAQPLEAFEKAIDAELNEAGSK</sequence>
<evidence type="ECO:0000256" key="2">
    <source>
        <dbReference type="ARBA" id="ARBA00022729"/>
    </source>
</evidence>
<dbReference type="KEGG" id="acry:AC20117_11715"/>
<evidence type="ECO:0000256" key="1">
    <source>
        <dbReference type="ARBA" id="ARBA00005791"/>
    </source>
</evidence>
<feature type="region of interest" description="Disordered" evidence="6">
    <location>
        <begin position="47"/>
        <end position="71"/>
    </location>
</feature>
<dbReference type="InterPro" id="IPR036249">
    <property type="entry name" value="Thioredoxin-like_sf"/>
</dbReference>
<keyword evidence="2" id="KW-0732">Signal</keyword>
<evidence type="ECO:0000256" key="7">
    <source>
        <dbReference type="SAM" id="Phobius"/>
    </source>
</evidence>
<dbReference type="Pfam" id="PF13462">
    <property type="entry name" value="Thioredoxin_4"/>
    <property type="match status" value="1"/>
</dbReference>
<evidence type="ECO:0000256" key="6">
    <source>
        <dbReference type="SAM" id="MobiDB-lite"/>
    </source>
</evidence>
<organism evidence="9 10">
    <name type="scientific">Crystallibacter crystallopoietes</name>
    <dbReference type="NCBI Taxonomy" id="37928"/>
    <lineage>
        <taxon>Bacteria</taxon>
        <taxon>Bacillati</taxon>
        <taxon>Actinomycetota</taxon>
        <taxon>Actinomycetes</taxon>
        <taxon>Micrococcales</taxon>
        <taxon>Micrococcaceae</taxon>
        <taxon>Crystallibacter</taxon>
    </lineage>
</organism>